<accession>A0A382TK15</accession>
<protein>
    <recommendedName>
        <fullName evidence="6">FAD/NAD(P)-binding domain-containing protein</fullName>
    </recommendedName>
</protein>
<evidence type="ECO:0000256" key="4">
    <source>
        <dbReference type="ARBA" id="ARBA00022827"/>
    </source>
</evidence>
<dbReference type="InterPro" id="IPR023753">
    <property type="entry name" value="FAD/NAD-binding_dom"/>
</dbReference>
<dbReference type="EMBL" id="UINC01137235">
    <property type="protein sequence ID" value="SVD22454.1"/>
    <property type="molecule type" value="Genomic_DNA"/>
</dbReference>
<feature type="non-terminal residue" evidence="7">
    <location>
        <position position="233"/>
    </location>
</feature>
<evidence type="ECO:0000256" key="5">
    <source>
        <dbReference type="ARBA" id="ARBA00023002"/>
    </source>
</evidence>
<dbReference type="AlphaFoldDB" id="A0A382TK15"/>
<gene>
    <name evidence="7" type="ORF">METZ01_LOCUS375308</name>
</gene>
<dbReference type="Gene3D" id="3.50.50.100">
    <property type="match status" value="1"/>
</dbReference>
<dbReference type="PRINTS" id="PR00368">
    <property type="entry name" value="FADPNR"/>
</dbReference>
<evidence type="ECO:0000313" key="7">
    <source>
        <dbReference type="EMBL" id="SVD22454.1"/>
    </source>
</evidence>
<name>A0A382TK15_9ZZZZ</name>
<proteinExistence type="inferred from homology"/>
<dbReference type="PANTHER" id="PTHR42913">
    <property type="entry name" value="APOPTOSIS-INDUCING FACTOR 1"/>
    <property type="match status" value="1"/>
</dbReference>
<keyword evidence="5" id="KW-0560">Oxidoreductase</keyword>
<reference evidence="7" key="1">
    <citation type="submission" date="2018-05" db="EMBL/GenBank/DDBJ databases">
        <authorList>
            <person name="Lanie J.A."/>
            <person name="Ng W.-L."/>
            <person name="Kazmierczak K.M."/>
            <person name="Andrzejewski T.M."/>
            <person name="Davidsen T.M."/>
            <person name="Wayne K.J."/>
            <person name="Tettelin H."/>
            <person name="Glass J.I."/>
            <person name="Rusch D."/>
            <person name="Podicherti R."/>
            <person name="Tsui H.-C.T."/>
            <person name="Winkler M.E."/>
        </authorList>
    </citation>
    <scope>NUCLEOTIDE SEQUENCE</scope>
</reference>
<organism evidence="7">
    <name type="scientific">marine metagenome</name>
    <dbReference type="NCBI Taxonomy" id="408172"/>
    <lineage>
        <taxon>unclassified sequences</taxon>
        <taxon>metagenomes</taxon>
        <taxon>ecological metagenomes</taxon>
    </lineage>
</organism>
<evidence type="ECO:0000259" key="6">
    <source>
        <dbReference type="Pfam" id="PF07992"/>
    </source>
</evidence>
<dbReference type="SUPFAM" id="SSF51905">
    <property type="entry name" value="FAD/NAD(P)-binding domain"/>
    <property type="match status" value="1"/>
</dbReference>
<comment type="cofactor">
    <cofactor evidence="1">
        <name>FAD</name>
        <dbReference type="ChEBI" id="CHEBI:57692"/>
    </cofactor>
</comment>
<comment type="similarity">
    <text evidence="2">Belongs to the NADH dehydrogenase family.</text>
</comment>
<evidence type="ECO:0000256" key="2">
    <source>
        <dbReference type="ARBA" id="ARBA00005272"/>
    </source>
</evidence>
<dbReference type="Pfam" id="PF07992">
    <property type="entry name" value="Pyr_redox_2"/>
    <property type="match status" value="1"/>
</dbReference>
<dbReference type="PANTHER" id="PTHR42913:SF3">
    <property type="entry name" value="64 KDA MITOCHONDRIAL NADH DEHYDROGENASE (EUROFUNG)"/>
    <property type="match status" value="1"/>
</dbReference>
<evidence type="ECO:0000256" key="3">
    <source>
        <dbReference type="ARBA" id="ARBA00022630"/>
    </source>
</evidence>
<keyword evidence="3" id="KW-0285">Flavoprotein</keyword>
<feature type="domain" description="FAD/NAD(P)-binding" evidence="6">
    <location>
        <begin position="22"/>
        <end position="230"/>
    </location>
</feature>
<dbReference type="GO" id="GO:0003955">
    <property type="term" value="F:NAD(P)H dehydrogenase (quinone) activity"/>
    <property type="evidence" value="ECO:0007669"/>
    <property type="project" value="TreeGrafter"/>
</dbReference>
<dbReference type="InterPro" id="IPR036188">
    <property type="entry name" value="FAD/NAD-bd_sf"/>
</dbReference>
<sequence length="233" mass="25084">MPSIDLLRYDEPINPWISLLKNILVIGGGFSGLASALGAARRLDELGISSNNISITIINLDGWHSIRVRNYEPDITNARVSLAKILSPLGINLIIGDVSDVDLKLHSVMVSTPKGTQTLKYDRLILALGSILNRPQICGLFEHGFSIDTWNEAAAFGKHLDGLKNQQETSEKSVVLIVGAGLTGIELACEMPERLRALGIRNGHTILADSNSHVGADMGEEAQSIILEALSSL</sequence>
<keyword evidence="4" id="KW-0274">FAD</keyword>
<dbReference type="GO" id="GO:0019646">
    <property type="term" value="P:aerobic electron transport chain"/>
    <property type="evidence" value="ECO:0007669"/>
    <property type="project" value="TreeGrafter"/>
</dbReference>
<dbReference type="InterPro" id="IPR051169">
    <property type="entry name" value="NADH-Q_oxidoreductase"/>
</dbReference>
<evidence type="ECO:0000256" key="1">
    <source>
        <dbReference type="ARBA" id="ARBA00001974"/>
    </source>
</evidence>